<gene>
    <name evidence="1" type="ORF">AXK61_14395</name>
</gene>
<proteinExistence type="predicted"/>
<reference evidence="1 2" key="1">
    <citation type="submission" date="2016-02" db="EMBL/GenBank/DDBJ databases">
        <authorList>
            <person name="Teng J.L."/>
            <person name="Tang Y."/>
            <person name="Huang Y."/>
            <person name="Guo F."/>
            <person name="Wei W."/>
            <person name="Chen J.H."/>
            <person name="Wong S.Y."/>
            <person name="Lau S.K."/>
            <person name="Woo P.C."/>
        </authorList>
    </citation>
    <scope>NUCLEOTIDE SEQUENCE [LARGE SCALE GENOMIC DNA]</scope>
    <source>
        <strain evidence="1 2">JCM 13375</strain>
    </source>
</reference>
<dbReference type="Proteomes" id="UP000070409">
    <property type="component" value="Unassembled WGS sequence"/>
</dbReference>
<protein>
    <submittedName>
        <fullName evidence="1">Uncharacterized protein</fullName>
    </submittedName>
</protein>
<comment type="caution">
    <text evidence="1">The sequence shown here is derived from an EMBL/GenBank/DDBJ whole genome shotgun (WGS) entry which is preliminary data.</text>
</comment>
<organism evidence="1 2">
    <name type="scientific">Tsukamurella pseudospumae</name>
    <dbReference type="NCBI Taxonomy" id="239498"/>
    <lineage>
        <taxon>Bacteria</taxon>
        <taxon>Bacillati</taxon>
        <taxon>Actinomycetota</taxon>
        <taxon>Actinomycetes</taxon>
        <taxon>Mycobacteriales</taxon>
        <taxon>Tsukamurellaceae</taxon>
        <taxon>Tsukamurella</taxon>
    </lineage>
</organism>
<evidence type="ECO:0000313" key="2">
    <source>
        <dbReference type="Proteomes" id="UP000070409"/>
    </source>
</evidence>
<dbReference type="EMBL" id="LSRE01000003">
    <property type="protein sequence ID" value="KXP00779.1"/>
    <property type="molecule type" value="Genomic_DNA"/>
</dbReference>
<name>A0A137ZRJ6_9ACTN</name>
<sequence length="100" mass="9443">MRSPGATDLGAGVCVGAVLGVDGVLVRGAEGAPGFGVAEVLGFAGALGLGEDGTAGEGAGAAVAVPGISRAPVTRAVTTPIVPRRSAAPLRVPSAKVEPS</sequence>
<evidence type="ECO:0000313" key="1">
    <source>
        <dbReference type="EMBL" id="KXP00779.1"/>
    </source>
</evidence>
<keyword evidence="2" id="KW-1185">Reference proteome</keyword>
<accession>A0A137ZRJ6</accession>